<dbReference type="PANTHER" id="PTHR46726:SF1">
    <property type="entry name" value="TWO-PORE CALCIUM CHANNEL 3"/>
    <property type="match status" value="1"/>
</dbReference>
<comment type="subcellular location">
    <subcellularLocation>
        <location evidence="1">Membrane</location>
        <topology evidence="1">Multi-pass membrane protein</topology>
    </subcellularLocation>
</comment>
<keyword evidence="3 6" id="KW-1133">Transmembrane helix</keyword>
<gene>
    <name evidence="9" type="primary">LOC100909146</name>
</gene>
<dbReference type="InterPro" id="IPR005821">
    <property type="entry name" value="Ion_trans_dom"/>
</dbReference>
<dbReference type="Proteomes" id="UP000694867">
    <property type="component" value="Unplaced"/>
</dbReference>
<evidence type="ECO:0000256" key="6">
    <source>
        <dbReference type="SAM" id="Phobius"/>
    </source>
</evidence>
<organism evidence="8 9">
    <name type="scientific">Galendromus occidentalis</name>
    <name type="common">western predatory mite</name>
    <dbReference type="NCBI Taxonomy" id="34638"/>
    <lineage>
        <taxon>Eukaryota</taxon>
        <taxon>Metazoa</taxon>
        <taxon>Ecdysozoa</taxon>
        <taxon>Arthropoda</taxon>
        <taxon>Chelicerata</taxon>
        <taxon>Arachnida</taxon>
        <taxon>Acari</taxon>
        <taxon>Parasitiformes</taxon>
        <taxon>Mesostigmata</taxon>
        <taxon>Gamasina</taxon>
        <taxon>Phytoseioidea</taxon>
        <taxon>Phytoseiidae</taxon>
        <taxon>Typhlodrominae</taxon>
        <taxon>Galendromus</taxon>
    </lineage>
</organism>
<feature type="transmembrane region" description="Helical" evidence="6">
    <location>
        <begin position="312"/>
        <end position="337"/>
    </location>
</feature>
<dbReference type="InterPro" id="IPR011992">
    <property type="entry name" value="EF-hand-dom_pair"/>
</dbReference>
<evidence type="ECO:0000313" key="9">
    <source>
        <dbReference type="RefSeq" id="XP_003739242.2"/>
    </source>
</evidence>
<dbReference type="SUPFAM" id="SSF47473">
    <property type="entry name" value="EF-hand"/>
    <property type="match status" value="1"/>
</dbReference>
<dbReference type="Pfam" id="PF00520">
    <property type="entry name" value="Ion_trans"/>
    <property type="match status" value="2"/>
</dbReference>
<dbReference type="GeneID" id="100909146"/>
<evidence type="ECO:0000256" key="3">
    <source>
        <dbReference type="ARBA" id="ARBA00022989"/>
    </source>
</evidence>
<dbReference type="Gene3D" id="1.10.287.70">
    <property type="match status" value="2"/>
</dbReference>
<keyword evidence="4 6" id="KW-0472">Membrane</keyword>
<feature type="transmembrane region" description="Helical" evidence="6">
    <location>
        <begin position="580"/>
        <end position="602"/>
    </location>
</feature>
<feature type="transmembrane region" description="Helical" evidence="6">
    <location>
        <begin position="487"/>
        <end position="506"/>
    </location>
</feature>
<dbReference type="KEGG" id="goe:100909146"/>
<dbReference type="InterPro" id="IPR027359">
    <property type="entry name" value="Volt_channel_dom_sf"/>
</dbReference>
<dbReference type="AlphaFoldDB" id="A0AAJ6VW67"/>
<keyword evidence="2 6" id="KW-0812">Transmembrane</keyword>
<accession>A0AAJ6VW67</accession>
<feature type="transmembrane region" description="Helical" evidence="6">
    <location>
        <begin position="114"/>
        <end position="133"/>
    </location>
</feature>
<feature type="transmembrane region" description="Helical" evidence="6">
    <location>
        <begin position="672"/>
        <end position="699"/>
    </location>
</feature>
<dbReference type="GO" id="GO:0016020">
    <property type="term" value="C:membrane"/>
    <property type="evidence" value="ECO:0007669"/>
    <property type="project" value="UniProtKB-SubCell"/>
</dbReference>
<feature type="transmembrane region" description="Helical" evidence="6">
    <location>
        <begin position="243"/>
        <end position="265"/>
    </location>
</feature>
<dbReference type="PANTHER" id="PTHR46726">
    <property type="entry name" value="TWO PORE CHANNEL 3"/>
    <property type="match status" value="1"/>
</dbReference>
<evidence type="ECO:0000256" key="2">
    <source>
        <dbReference type="ARBA" id="ARBA00022692"/>
    </source>
</evidence>
<evidence type="ECO:0000259" key="7">
    <source>
        <dbReference type="Pfam" id="PF00520"/>
    </source>
</evidence>
<name>A0AAJ6VW67_9ACAR</name>
<evidence type="ECO:0000256" key="1">
    <source>
        <dbReference type="ARBA" id="ARBA00004141"/>
    </source>
</evidence>
<dbReference type="RefSeq" id="XP_003739242.2">
    <property type="nucleotide sequence ID" value="XM_003739194.2"/>
</dbReference>
<evidence type="ECO:0000256" key="4">
    <source>
        <dbReference type="ARBA" id="ARBA00023136"/>
    </source>
</evidence>
<feature type="compositionally biased region" description="Basic and acidic residues" evidence="5">
    <location>
        <begin position="730"/>
        <end position="741"/>
    </location>
</feature>
<evidence type="ECO:0000256" key="5">
    <source>
        <dbReference type="SAM" id="MobiDB-lite"/>
    </source>
</evidence>
<feature type="transmembrane region" description="Helical" evidence="6">
    <location>
        <begin position="463"/>
        <end position="481"/>
    </location>
</feature>
<evidence type="ECO:0000313" key="8">
    <source>
        <dbReference type="Proteomes" id="UP000694867"/>
    </source>
</evidence>
<protein>
    <submittedName>
        <fullName evidence="9">Two pore calcium channel protein 1-like</fullName>
    </submittedName>
</protein>
<feature type="domain" description="Ion transport" evidence="7">
    <location>
        <begin position="116"/>
        <end position="342"/>
    </location>
</feature>
<dbReference type="Gene3D" id="1.20.120.350">
    <property type="entry name" value="Voltage-gated potassium channels. Chain C"/>
    <property type="match status" value="1"/>
</dbReference>
<keyword evidence="8" id="KW-1185">Reference proteome</keyword>
<sequence>MMIPEDAQNEVLEQRDSAVDLEAFVEQDTREVRSNGTVRQSSHAASANDLLERLHIDNATATDGSRCDTGMPTYVDEASMIMAVALIKDAHHGIQSEFKMNLDSVRSYSIYNQFVLRILTYFFICIHHALIFFESPIDNGLTLPYYVTMMLELCCIAYYVFRLVHYSTFVDKQRFFSDTKIRMNLALIGLIIIDLIQYTIAIKLNGFSRRYTRVLRPLFIINLTENKQIRRAVRNIRRTLPKVVDVLILFLLTMSIFALVSLRLFSAKGIKSPDGTPYFTEGFFENFYQLYVLVTSANNPDVMMPAYAQSHWYAIFFFVYLLVCMYIFLNIILAVVYNNYKEHLRNEVCSMVIERRKNLRKAFDLLTATQNSSNRYITFEIFQNVLNRIGIRKGKTVLDIMWSVLDTTDSHRVEREDFAAITELLSLRFTQSFRRKSFFEMRFPDSYNSSLSLAFRRVVQSKWFRYTFDCLIVVNAFLLTIGDGSQLEILFLLAFVSEILAKMYTFGFHNFFNKKWNVFDFVIIGAALLGSIVESVMSGSGDDYKSFVDIILVVRCLRLAKIMSSIERFRVILTTIGRLLPSMATFAGILFGVYYMFAIIGLELFAGKIKEEEPDCGDHRLNGSTFVTSRYCANNFNDAASAFILLFELMVVNQWHVLAEGFVLVTSKYARAYFVIFHMTCVILVMNIFTAFVIEAFILEIGTTRSTVESRVVEKIEEYERRRCEESGCNRARAAPDSRDSDDSDHEDIDFTGTTCRNHDVKLKYKKSTRFEDLLMRMFNDEVDVIKLNESLKS</sequence>
<feature type="transmembrane region" description="Helical" evidence="6">
    <location>
        <begin position="181"/>
        <end position="201"/>
    </location>
</feature>
<dbReference type="SUPFAM" id="SSF81324">
    <property type="entry name" value="Voltage-gated potassium channels"/>
    <property type="match status" value="1"/>
</dbReference>
<dbReference type="GO" id="GO:0005216">
    <property type="term" value="F:monoatomic ion channel activity"/>
    <property type="evidence" value="ECO:0007669"/>
    <property type="project" value="InterPro"/>
</dbReference>
<feature type="transmembrane region" description="Helical" evidence="6">
    <location>
        <begin position="518"/>
        <end position="538"/>
    </location>
</feature>
<feature type="region of interest" description="Disordered" evidence="5">
    <location>
        <begin position="730"/>
        <end position="749"/>
    </location>
</feature>
<feature type="transmembrane region" description="Helical" evidence="6">
    <location>
        <begin position="145"/>
        <end position="161"/>
    </location>
</feature>
<feature type="domain" description="Ion transport" evidence="7">
    <location>
        <begin position="462"/>
        <end position="697"/>
    </location>
</feature>
<proteinExistence type="predicted"/>
<reference evidence="9" key="1">
    <citation type="submission" date="2025-08" db="UniProtKB">
        <authorList>
            <consortium name="RefSeq"/>
        </authorList>
    </citation>
    <scope>IDENTIFICATION</scope>
</reference>